<gene>
    <name evidence="2" type="ORF">KCG54_05120</name>
    <name evidence="1" type="ORF">QP451_02655</name>
</gene>
<dbReference type="InterPro" id="IPR021239">
    <property type="entry name" value="DUF2625"/>
</dbReference>
<sequence length="222" mass="25067">MRSFDELIQTQDPAWPLIQEWLTKAVNSVEVLPRTLEKAKEELVKTQVTIRSFMGAVVYETGGILIDDGWLRILGSGSAKLPRGLGSWNLSRTQSEPAGPAPYYLFADDVAGGYFAINGGGLNGKVGNVFYLPPDTLEWEDCGKGYGDFLNWALNGDLQLFYENLRWKNWHEEIRDLNGDSVYTFFPFLWTEEGSDINQVSRKRIPIAEHYASTLDLHKTTL</sequence>
<accession>A0A9X9N237</accession>
<proteinExistence type="predicted"/>
<protein>
    <submittedName>
        <fullName evidence="2">DUF2625 domain-containing protein</fullName>
    </submittedName>
</protein>
<dbReference type="Proteomes" id="UP001236303">
    <property type="component" value="Unassembled WGS sequence"/>
</dbReference>
<dbReference type="RefSeq" id="WP_254324851.1">
    <property type="nucleotide sequence ID" value="NZ_CP073115.1"/>
</dbReference>
<organism evidence="2 3">
    <name type="scientific">Neisseria subflava</name>
    <dbReference type="NCBI Taxonomy" id="28449"/>
    <lineage>
        <taxon>Bacteria</taxon>
        <taxon>Pseudomonadati</taxon>
        <taxon>Pseudomonadota</taxon>
        <taxon>Betaproteobacteria</taxon>
        <taxon>Neisseriales</taxon>
        <taxon>Neisseriaceae</taxon>
        <taxon>Neisseria</taxon>
    </lineage>
</organism>
<reference evidence="1" key="2">
    <citation type="submission" date="2023-05" db="EMBL/GenBank/DDBJ databases">
        <title>Cataloging the Phylogenetic Diversity of Human Bladder Bacteria.</title>
        <authorList>
            <person name="Du J."/>
        </authorList>
    </citation>
    <scope>NUCLEOTIDE SEQUENCE</scope>
    <source>
        <strain evidence="1">UMB1050</strain>
    </source>
</reference>
<dbReference type="Proteomes" id="UP001057296">
    <property type="component" value="Chromosome"/>
</dbReference>
<dbReference type="Pfam" id="PF10946">
    <property type="entry name" value="DUF2625"/>
    <property type="match status" value="1"/>
</dbReference>
<evidence type="ECO:0000313" key="3">
    <source>
        <dbReference type="Proteomes" id="UP001057296"/>
    </source>
</evidence>
<evidence type="ECO:0000313" key="1">
    <source>
        <dbReference type="EMBL" id="MDK7241938.1"/>
    </source>
</evidence>
<dbReference type="EMBL" id="CP073115">
    <property type="protein sequence ID" value="UTG70683.1"/>
    <property type="molecule type" value="Genomic_DNA"/>
</dbReference>
<reference evidence="2" key="1">
    <citation type="submission" date="2021-04" db="EMBL/GenBank/DDBJ databases">
        <title>Characterizing Neisseria spp. as novel respiratory pathobionts in bronchiectasis.</title>
        <authorList>
            <person name="Li L."/>
            <person name="Mac Aogain M."/>
            <person name="Xu T."/>
            <person name="Jaggi T.K."/>
            <person name="Chan L.Y."/>
            <person name="Keir H.R."/>
            <person name="Dicker A.J."/>
            <person name="Qu J."/>
            <person name="Liu Y."/>
            <person name="Chen H.S."/>
            <person name="Koh M.S."/>
            <person name="Ong T.H."/>
            <person name="Lim A.Y.H."/>
            <person name="Abisheganaden J."/>
            <person name="Low T.B."/>
            <person name="Oliver B.G."/>
            <person name="Tan N.S."/>
            <person name="Fang M."/>
            <person name="Chalmers J.D."/>
            <person name="Chotirmall S.H."/>
        </authorList>
    </citation>
    <scope>NUCLEOTIDE SEQUENCE</scope>
    <source>
        <strain evidence="2">TT0077</strain>
    </source>
</reference>
<dbReference type="AlphaFoldDB" id="A0A9X9N237"/>
<dbReference type="NCBIfam" id="NF008498">
    <property type="entry name" value="PRK11408.1-5"/>
    <property type="match status" value="1"/>
</dbReference>
<evidence type="ECO:0000313" key="2">
    <source>
        <dbReference type="EMBL" id="UTG70683.1"/>
    </source>
</evidence>
<name>A0A9X9N237_NEISU</name>
<dbReference type="EMBL" id="JASOPA010000001">
    <property type="protein sequence ID" value="MDK7241938.1"/>
    <property type="molecule type" value="Genomic_DNA"/>
</dbReference>